<keyword evidence="3" id="KW-0067">ATP-binding</keyword>
<dbReference type="GO" id="GO:0008643">
    <property type="term" value="P:carbohydrate transport"/>
    <property type="evidence" value="ECO:0007669"/>
    <property type="project" value="InterPro"/>
</dbReference>
<dbReference type="InterPro" id="IPR003593">
    <property type="entry name" value="AAA+_ATPase"/>
</dbReference>
<evidence type="ECO:0000256" key="1">
    <source>
        <dbReference type="ARBA" id="ARBA00022448"/>
    </source>
</evidence>
<dbReference type="Pfam" id="PF17912">
    <property type="entry name" value="OB_MalK"/>
    <property type="match status" value="1"/>
</dbReference>
<dbReference type="GO" id="GO:0016887">
    <property type="term" value="F:ATP hydrolysis activity"/>
    <property type="evidence" value="ECO:0007669"/>
    <property type="project" value="InterPro"/>
</dbReference>
<dbReference type="InterPro" id="IPR008995">
    <property type="entry name" value="Mo/tungstate-bd_C_term_dom"/>
</dbReference>
<dbReference type="InterPro" id="IPR040582">
    <property type="entry name" value="OB_MalK-like"/>
</dbReference>
<dbReference type="Gene3D" id="2.40.50.140">
    <property type="entry name" value="Nucleic acid-binding proteins"/>
    <property type="match status" value="1"/>
</dbReference>
<name>P96483_STRRE</name>
<dbReference type="Gene3D" id="2.40.50.100">
    <property type="match status" value="1"/>
</dbReference>
<dbReference type="GO" id="GO:0140359">
    <property type="term" value="F:ABC-type transporter activity"/>
    <property type="evidence" value="ECO:0007669"/>
    <property type="project" value="InterPro"/>
</dbReference>
<dbReference type="GO" id="GO:0005524">
    <property type="term" value="F:ATP binding"/>
    <property type="evidence" value="ECO:0007669"/>
    <property type="project" value="UniProtKB-KW"/>
</dbReference>
<evidence type="ECO:0000256" key="3">
    <source>
        <dbReference type="ARBA" id="ARBA00022840"/>
    </source>
</evidence>
<dbReference type="SUPFAM" id="SSF50331">
    <property type="entry name" value="MOP-like"/>
    <property type="match status" value="1"/>
</dbReference>
<protein>
    <submittedName>
        <fullName evidence="5">MsiK protein</fullName>
    </submittedName>
</protein>
<organism evidence="5">
    <name type="scientific">Streptomyces reticuli</name>
    <dbReference type="NCBI Taxonomy" id="1926"/>
    <lineage>
        <taxon>Bacteria</taxon>
        <taxon>Bacillati</taxon>
        <taxon>Actinomycetota</taxon>
        <taxon>Actinomycetes</taxon>
        <taxon>Kitasatosporales</taxon>
        <taxon>Streptomycetaceae</taxon>
        <taxon>Streptomyces</taxon>
    </lineage>
</organism>
<dbReference type="PANTHER" id="PTHR43875:SF1">
    <property type="entry name" value="OSMOPROTECTIVE COMPOUNDS UPTAKE ATP-BINDING PROTEIN GGTA"/>
    <property type="match status" value="1"/>
</dbReference>
<dbReference type="InterPro" id="IPR003439">
    <property type="entry name" value="ABC_transporter-like_ATP-bd"/>
</dbReference>
<dbReference type="PROSITE" id="PS00211">
    <property type="entry name" value="ABC_TRANSPORTER_1"/>
    <property type="match status" value="1"/>
</dbReference>
<dbReference type="PROSITE" id="PS50893">
    <property type="entry name" value="ABC_TRANSPORTER_2"/>
    <property type="match status" value="1"/>
</dbReference>
<dbReference type="NCBIfam" id="NF008653">
    <property type="entry name" value="PRK11650.1"/>
    <property type="match status" value="1"/>
</dbReference>
<dbReference type="CDD" id="cd03301">
    <property type="entry name" value="ABC_MalK_N"/>
    <property type="match status" value="1"/>
</dbReference>
<evidence type="ECO:0000259" key="4">
    <source>
        <dbReference type="PROSITE" id="PS50893"/>
    </source>
</evidence>
<evidence type="ECO:0000313" key="5">
    <source>
        <dbReference type="EMBL" id="CAA70125.1"/>
    </source>
</evidence>
<dbReference type="InterPro" id="IPR012340">
    <property type="entry name" value="NA-bd_OB-fold"/>
</dbReference>
<sequence>MATVTFDKATRIYPGSDKPAVDQLDIAIEDGEFLVLVGPSGCGKSTSLRMLAGLEDVNGGAIRIGDRDVTHLPPKDRDIAMVFQNYALYPHMTVADNMGFALKIAGVPKAEIRQKVEEAAKILDLTQYLDRKPKALSGGQRQRVAMGRAIVREPQVFLMDEPLSNLDAKLRVSTRTQIASLQRRLGITTVYVTHDQVEAMTMGDRVAVLKDGLLQQVDSPRNMYDKPANLFVAGFIGSPAMNLVEVPITDGGVKFGNSVVPVNREALSAADKGDRTVTVGVRPEHFDVVELGGAVAASLSKDSADAPAGLAVSVNVVEELGADGYVYGTAEVGGEVKDLVVRVNGRQVPEKGSTLHVVPRPGETHVFSTSTGERLSD</sequence>
<dbReference type="InterPro" id="IPR015855">
    <property type="entry name" value="ABC_transpr_MalK-like"/>
</dbReference>
<accession>P96483</accession>
<feature type="domain" description="ABC transporter" evidence="4">
    <location>
        <begin position="4"/>
        <end position="236"/>
    </location>
</feature>
<reference evidence="5" key="1">
    <citation type="journal article" date="1997" name="J. Bacteriol.">
        <title>The Streptomyces ATP-binding component MsiK assists in cellobiose and maltose transport.</title>
        <authorList>
            <person name="Schlosser A."/>
            <person name="Kampers T."/>
            <person name="Schrempf H."/>
        </authorList>
    </citation>
    <scope>NUCLEOTIDE SEQUENCE</scope>
</reference>
<keyword evidence="2" id="KW-0547">Nucleotide-binding</keyword>
<dbReference type="PANTHER" id="PTHR43875">
    <property type="entry name" value="MALTODEXTRIN IMPORT ATP-BINDING PROTEIN MSMX"/>
    <property type="match status" value="1"/>
</dbReference>
<dbReference type="Pfam" id="PF00005">
    <property type="entry name" value="ABC_tran"/>
    <property type="match status" value="1"/>
</dbReference>
<dbReference type="TCDB" id="3.A.1.1.23">
    <property type="family name" value="the atp-binding cassette (abc) superfamily"/>
</dbReference>
<dbReference type="InterPro" id="IPR047641">
    <property type="entry name" value="ABC_transpr_MalK/UgpC-like"/>
</dbReference>
<dbReference type="FunFam" id="3.40.50.300:FF:000042">
    <property type="entry name" value="Maltose/maltodextrin ABC transporter, ATP-binding protein"/>
    <property type="match status" value="1"/>
</dbReference>
<gene>
    <name evidence="5" type="primary">msiK</name>
</gene>
<dbReference type="SMART" id="SM00382">
    <property type="entry name" value="AAA"/>
    <property type="match status" value="1"/>
</dbReference>
<dbReference type="Gene3D" id="3.40.50.300">
    <property type="entry name" value="P-loop containing nucleotide triphosphate hydrolases"/>
    <property type="match status" value="1"/>
</dbReference>
<evidence type="ECO:0000256" key="2">
    <source>
        <dbReference type="ARBA" id="ARBA00022741"/>
    </source>
</evidence>
<dbReference type="EMBL" id="Y08921">
    <property type="protein sequence ID" value="CAA70125.1"/>
    <property type="molecule type" value="Genomic_DNA"/>
</dbReference>
<dbReference type="InterPro" id="IPR017871">
    <property type="entry name" value="ABC_transporter-like_CS"/>
</dbReference>
<keyword evidence="1" id="KW-0813">Transport</keyword>
<dbReference type="InterPro" id="IPR027417">
    <property type="entry name" value="P-loop_NTPase"/>
</dbReference>
<dbReference type="AlphaFoldDB" id="P96483"/>
<dbReference type="SUPFAM" id="SSF52540">
    <property type="entry name" value="P-loop containing nucleoside triphosphate hydrolases"/>
    <property type="match status" value="1"/>
</dbReference>
<proteinExistence type="predicted"/>
<dbReference type="GO" id="GO:0055052">
    <property type="term" value="C:ATP-binding cassette (ABC) transporter complex, substrate-binding subunit-containing"/>
    <property type="evidence" value="ECO:0007669"/>
    <property type="project" value="TreeGrafter"/>
</dbReference>